<dbReference type="Pfam" id="PF02353">
    <property type="entry name" value="CMAS"/>
    <property type="match status" value="1"/>
</dbReference>
<keyword evidence="2 6" id="KW-0489">Methyltransferase</keyword>
<evidence type="ECO:0000256" key="2">
    <source>
        <dbReference type="ARBA" id="ARBA00022603"/>
    </source>
</evidence>
<evidence type="ECO:0000256" key="5">
    <source>
        <dbReference type="ARBA" id="ARBA00023098"/>
    </source>
</evidence>
<dbReference type="EMBL" id="CP038231">
    <property type="protein sequence ID" value="QDH14284.1"/>
    <property type="molecule type" value="Genomic_DNA"/>
</dbReference>
<dbReference type="GO" id="GO:0008168">
    <property type="term" value="F:methyltransferase activity"/>
    <property type="evidence" value="ECO:0007669"/>
    <property type="project" value="UniProtKB-KW"/>
</dbReference>
<dbReference type="SUPFAM" id="SSF53335">
    <property type="entry name" value="S-adenosyl-L-methionine-dependent methyltransferases"/>
    <property type="match status" value="1"/>
</dbReference>
<gene>
    <name evidence="6" type="ORF">E3E12_01580</name>
</gene>
<dbReference type="InterPro" id="IPR029063">
    <property type="entry name" value="SAM-dependent_MTases_sf"/>
</dbReference>
<dbReference type="Gene3D" id="3.40.50.150">
    <property type="entry name" value="Vaccinia Virus protein VP39"/>
    <property type="match status" value="1"/>
</dbReference>
<comment type="similarity">
    <text evidence="1">Belongs to the CFA/CMAS family.</text>
</comment>
<evidence type="ECO:0000313" key="6">
    <source>
        <dbReference type="EMBL" id="QDH14284.1"/>
    </source>
</evidence>
<accession>A0A4Y6UAW8</accession>
<dbReference type="RefSeq" id="WP_141443987.1">
    <property type="nucleotide sequence ID" value="NZ_CP038231.1"/>
</dbReference>
<dbReference type="KEGG" id="swf:E3E12_01580"/>
<dbReference type="OrthoDB" id="9782855at2"/>
<dbReference type="CDD" id="cd02440">
    <property type="entry name" value="AdoMet_MTases"/>
    <property type="match status" value="1"/>
</dbReference>
<protein>
    <submittedName>
        <fullName evidence="6">Class I SAM-dependent methyltransferase</fullName>
    </submittedName>
</protein>
<evidence type="ECO:0000256" key="1">
    <source>
        <dbReference type="ARBA" id="ARBA00010815"/>
    </source>
</evidence>
<keyword evidence="4" id="KW-0949">S-adenosyl-L-methionine</keyword>
<name>A0A4Y6UAW8_9PROT</name>
<dbReference type="GO" id="GO:0008610">
    <property type="term" value="P:lipid biosynthetic process"/>
    <property type="evidence" value="ECO:0007669"/>
    <property type="project" value="InterPro"/>
</dbReference>
<dbReference type="AlphaFoldDB" id="A0A4Y6UAW8"/>
<dbReference type="GO" id="GO:0032259">
    <property type="term" value="P:methylation"/>
    <property type="evidence" value="ECO:0007669"/>
    <property type="project" value="UniProtKB-KW"/>
</dbReference>
<reference evidence="6 7" key="1">
    <citation type="submission" date="2019-03" db="EMBL/GenBank/DDBJ databases">
        <title>The complete genome sequence of Swingsia_sp. F3b2 LMG30590(T).</title>
        <authorList>
            <person name="Chua K.-O."/>
            <person name="Chan K.-G."/>
            <person name="See-Too W.-S."/>
        </authorList>
    </citation>
    <scope>NUCLEOTIDE SEQUENCE [LARGE SCALE GENOMIC DNA]</scope>
    <source>
        <strain evidence="6 7">F3b2</strain>
    </source>
</reference>
<keyword evidence="7" id="KW-1185">Reference proteome</keyword>
<evidence type="ECO:0000256" key="3">
    <source>
        <dbReference type="ARBA" id="ARBA00022679"/>
    </source>
</evidence>
<dbReference type="InterPro" id="IPR003333">
    <property type="entry name" value="CMAS"/>
</dbReference>
<proteinExistence type="inferred from homology"/>
<sequence>MNTVFEHILKRLVQEGSLRVVFADGTERLYIGPEESPNPAKRLKAAVRFRTEEAQKAMLFNPGLAFGERYMSGEIIPLPTHEGQSESDALAELLKLLMLNVENRNLVNEQIMGTARRIKFAFKTLGLAPSLYNNPRKARRNVAHHYDLDARLYRLFLDQDMQYSCGYFPRGDENLEEAQKAKKHHIAAKLRLTKPGLRVLDIGCGWGGLALSLARDYGAHVTGITLSTEQLAIARQRARQEGLEHLVDFRLMDYRNAKGPFDRVVSVGMLEHVGKGEYITFFSAIKKLLKDDGVALIHSIGRKGGPGTTNPWIERYIFPGGYSPAVSEAIGAVEQSGLWVADCEILRLHYAKTLHHWRQRFEDHVDEVRALYDERFVRMFRFYLTASEMAFRVQDHMNFQLQLAPTLEAVPLTRDYMMNSRAMADEATASLVSKAASGVERS</sequence>
<evidence type="ECO:0000313" key="7">
    <source>
        <dbReference type="Proteomes" id="UP000318709"/>
    </source>
</evidence>
<organism evidence="6 7">
    <name type="scientific">Formicincola oecophyllae</name>
    <dbReference type="NCBI Taxonomy" id="2558361"/>
    <lineage>
        <taxon>Bacteria</taxon>
        <taxon>Pseudomonadati</taxon>
        <taxon>Pseudomonadota</taxon>
        <taxon>Alphaproteobacteria</taxon>
        <taxon>Acetobacterales</taxon>
        <taxon>Acetobacteraceae</taxon>
        <taxon>Formicincola</taxon>
    </lineage>
</organism>
<keyword evidence="3 6" id="KW-0808">Transferase</keyword>
<dbReference type="PANTHER" id="PTHR43667:SF1">
    <property type="entry name" value="CYCLOPROPANE-FATTY-ACYL-PHOSPHOLIPID SYNTHASE"/>
    <property type="match status" value="1"/>
</dbReference>
<keyword evidence="5" id="KW-0443">Lipid metabolism</keyword>
<dbReference type="PANTHER" id="PTHR43667">
    <property type="entry name" value="CYCLOPROPANE-FATTY-ACYL-PHOSPHOLIPID SYNTHASE"/>
    <property type="match status" value="1"/>
</dbReference>
<dbReference type="Proteomes" id="UP000318709">
    <property type="component" value="Chromosome"/>
</dbReference>
<evidence type="ECO:0000256" key="4">
    <source>
        <dbReference type="ARBA" id="ARBA00022691"/>
    </source>
</evidence>
<dbReference type="PIRSF" id="PIRSF003085">
    <property type="entry name" value="CMAS"/>
    <property type="match status" value="1"/>
</dbReference>
<dbReference type="InterPro" id="IPR050723">
    <property type="entry name" value="CFA/CMAS"/>
</dbReference>